<dbReference type="GO" id="GO:0004634">
    <property type="term" value="F:phosphopyruvate hydratase activity"/>
    <property type="evidence" value="ECO:0007669"/>
    <property type="project" value="UniProtKB-UniRule"/>
</dbReference>
<keyword evidence="6 9" id="KW-0460">Magnesium</keyword>
<evidence type="ECO:0000256" key="6">
    <source>
        <dbReference type="ARBA" id="ARBA00022842"/>
    </source>
</evidence>
<comment type="subcellular location">
    <subcellularLocation>
        <location evidence="9">Cytoplasm</location>
    </subcellularLocation>
    <subcellularLocation>
        <location evidence="9">Secreted</location>
    </subcellularLocation>
    <subcellularLocation>
        <location evidence="9">Cell surface</location>
    </subcellularLocation>
    <text evidence="9">Fractions of enolase are present in both the cytoplasm and on the cell surface.</text>
</comment>
<dbReference type="EMBL" id="CP077062">
    <property type="protein sequence ID" value="QWZ08393.1"/>
    <property type="molecule type" value="Genomic_DNA"/>
</dbReference>
<protein>
    <recommendedName>
        <fullName evidence="2 9">Enolase</fullName>
        <ecNumber evidence="1 9">4.2.1.11</ecNumber>
    </recommendedName>
    <alternativeName>
        <fullName evidence="9">2-phospho-D-glycerate hydro-lyase</fullName>
    </alternativeName>
    <alternativeName>
        <fullName evidence="9">2-phosphoglycerate dehydratase</fullName>
    </alternativeName>
</protein>
<dbReference type="CDD" id="cd03313">
    <property type="entry name" value="enolase"/>
    <property type="match status" value="1"/>
</dbReference>
<dbReference type="EC" id="4.2.1.11" evidence="1 9"/>
<feature type="transmembrane region" description="Helical" evidence="11">
    <location>
        <begin position="504"/>
        <end position="526"/>
    </location>
</feature>
<feature type="binding site" evidence="9">
    <location>
        <position position="309"/>
    </location>
    <ligand>
        <name>Mg(2+)</name>
        <dbReference type="ChEBI" id="CHEBI:18420"/>
    </ligand>
</feature>
<dbReference type="KEGG" id="nps:KRR39_00460"/>
<evidence type="ECO:0000256" key="2">
    <source>
        <dbReference type="ARBA" id="ARBA00017068"/>
    </source>
</evidence>
<evidence type="ECO:0000256" key="7">
    <source>
        <dbReference type="ARBA" id="ARBA00023152"/>
    </source>
</evidence>
<dbReference type="GO" id="GO:0000287">
    <property type="term" value="F:magnesium ion binding"/>
    <property type="evidence" value="ECO:0007669"/>
    <property type="project" value="UniProtKB-UniRule"/>
</dbReference>
<keyword evidence="5 9" id="KW-0479">Metal-binding</keyword>
<evidence type="ECO:0000256" key="9">
    <source>
        <dbReference type="HAMAP-Rule" id="MF_00318"/>
    </source>
</evidence>
<sequence length="648" mass="68442">MASIEAVGAREILDSRGNPTIEVEVALDDGTIGRAAVPSGASTGAFEAVELRDGGTRYGGKGVGKAVDAVLDVIGPELVGFEASEQRLVDARLLELDGTPNKAQLGANAILGVSLAVARAAADSADLPLFRYVGGPNAHLLPVPMMNILNGGSHADTGVDVQEFMIAPIGAATFREALEQGASVYHALKAVLKEKGLATGLGDEGGFAPDLPNNREALDLITVAVEKTGLVAGKDIVFALDVAASEFFTDGAYQFEGAAKTSAEMQAYYADLAASYPIVSIEDPLDEEDWAGWASMTAELGSKIQLVGDDLFVTNVERLGRGITEQSANALLVKVNQIGSLTETLDSVDLAHRNGFRCMMSHRSGETEDTTIADLAVATNCGQIKTGAPARSERVAKYNQLLRIEEELDDAARYAGRGAFPPLRSGALSSRMSQGRPSGRGQDPRRRTTGSGPRGASRRASTPRPGPGARPGAGPGPRRGVPRQRPPGRGPGQAAPRPRLTGRAAILVLVLAVLMVSYASSMRAYLEQRRHQAALSASISDSRATIADLQREKKRWKDPAYVRTIAHQRFGWVLPGEIGFQVLDDDGKPLGHTDTLSDPSAVTAASRPLWWQSAWGSVVTAGKPDVAARDVPQPVTKIKPPPVPKEKQ</sequence>
<evidence type="ECO:0000256" key="10">
    <source>
        <dbReference type="SAM" id="MobiDB-lite"/>
    </source>
</evidence>
<dbReference type="HAMAP" id="MF_00318">
    <property type="entry name" value="Enolase"/>
    <property type="match status" value="1"/>
</dbReference>
<gene>
    <name evidence="9 14" type="primary">eno</name>
    <name evidence="14" type="ORF">KRR39_00460</name>
</gene>
<evidence type="ECO:0000313" key="15">
    <source>
        <dbReference type="Proteomes" id="UP000683575"/>
    </source>
</evidence>
<evidence type="ECO:0000259" key="13">
    <source>
        <dbReference type="SMART" id="SM01193"/>
    </source>
</evidence>
<feature type="domain" description="Enolase C-terminal TIM barrel" evidence="12">
    <location>
        <begin position="138"/>
        <end position="422"/>
    </location>
</feature>
<feature type="binding site" evidence="9">
    <location>
        <position position="162"/>
    </location>
    <ligand>
        <name>(2R)-2-phosphoglycerate</name>
        <dbReference type="ChEBI" id="CHEBI:58289"/>
    </ligand>
</feature>
<dbReference type="GO" id="GO:0000015">
    <property type="term" value="C:phosphopyruvate hydratase complex"/>
    <property type="evidence" value="ECO:0007669"/>
    <property type="project" value="InterPro"/>
</dbReference>
<proteinExistence type="inferred from homology"/>
<dbReference type="InterPro" id="IPR020809">
    <property type="entry name" value="Enolase_CS"/>
</dbReference>
<dbReference type="AlphaFoldDB" id="A0A975Y0E7"/>
<keyword evidence="8 9" id="KW-0456">Lyase</keyword>
<feature type="binding site" evidence="9">
    <location>
        <position position="334"/>
    </location>
    <ligand>
        <name>(2R)-2-phosphoglycerate</name>
        <dbReference type="ChEBI" id="CHEBI:58289"/>
    </ligand>
</feature>
<accession>A0A975Y0E7</accession>
<dbReference type="PANTHER" id="PTHR11902:SF1">
    <property type="entry name" value="ENOLASE"/>
    <property type="match status" value="1"/>
</dbReference>
<comment type="similarity">
    <text evidence="9">Belongs to the enolase family.</text>
</comment>
<keyword evidence="11" id="KW-0472">Membrane</keyword>
<dbReference type="Pfam" id="PF03952">
    <property type="entry name" value="Enolase_N"/>
    <property type="match status" value="1"/>
</dbReference>
<organism evidence="14 15">
    <name type="scientific">Nocardioides panacis</name>
    <dbReference type="NCBI Taxonomy" id="2849501"/>
    <lineage>
        <taxon>Bacteria</taxon>
        <taxon>Bacillati</taxon>
        <taxon>Actinomycetota</taxon>
        <taxon>Actinomycetes</taxon>
        <taxon>Propionibacteriales</taxon>
        <taxon>Nocardioidaceae</taxon>
        <taxon>Nocardioides</taxon>
    </lineage>
</organism>
<comment type="pathway">
    <text evidence="9">Carbohydrate degradation; glycolysis; pyruvate from D-glyceraldehyde 3-phosphate: step 4/5.</text>
</comment>
<evidence type="ECO:0000256" key="11">
    <source>
        <dbReference type="SAM" id="Phobius"/>
    </source>
</evidence>
<feature type="compositionally biased region" description="Polar residues" evidence="10">
    <location>
        <begin position="427"/>
        <end position="436"/>
    </location>
</feature>
<feature type="region of interest" description="Disordered" evidence="10">
    <location>
        <begin position="418"/>
        <end position="498"/>
    </location>
</feature>
<feature type="binding site" evidence="9">
    <location>
        <position position="282"/>
    </location>
    <ligand>
        <name>Mg(2+)</name>
        <dbReference type="ChEBI" id="CHEBI:18420"/>
    </ligand>
</feature>
<dbReference type="InterPro" id="IPR020811">
    <property type="entry name" value="Enolase_N"/>
</dbReference>
<evidence type="ECO:0000313" key="14">
    <source>
        <dbReference type="EMBL" id="QWZ08393.1"/>
    </source>
</evidence>
<keyword evidence="3 9" id="KW-0963">Cytoplasm</keyword>
<evidence type="ECO:0000256" key="3">
    <source>
        <dbReference type="ARBA" id="ARBA00022490"/>
    </source>
</evidence>
<dbReference type="SMART" id="SM01192">
    <property type="entry name" value="Enolase_C"/>
    <property type="match status" value="1"/>
</dbReference>
<dbReference type="SFLD" id="SFLDF00002">
    <property type="entry name" value="enolase"/>
    <property type="match status" value="1"/>
</dbReference>
<comment type="function">
    <text evidence="9">Catalyzes the reversible conversion of 2-phosphoglycerate (2-PG) into phosphoenolpyruvate (PEP). It is essential for the degradation of carbohydrates via glycolysis.</text>
</comment>
<evidence type="ECO:0000256" key="4">
    <source>
        <dbReference type="ARBA" id="ARBA00022525"/>
    </source>
</evidence>
<feature type="binding site" evidence="9">
    <location>
        <position position="241"/>
    </location>
    <ligand>
        <name>Mg(2+)</name>
        <dbReference type="ChEBI" id="CHEBI:18420"/>
    </ligand>
</feature>
<dbReference type="InterPro" id="IPR007060">
    <property type="entry name" value="FtsL/DivIC"/>
</dbReference>
<feature type="active site" description="Proton acceptor" evidence="9">
    <location>
        <position position="334"/>
    </location>
</feature>
<dbReference type="PANTHER" id="PTHR11902">
    <property type="entry name" value="ENOLASE"/>
    <property type="match status" value="1"/>
</dbReference>
<feature type="active site" description="Proton donor" evidence="9">
    <location>
        <position position="204"/>
    </location>
</feature>
<comment type="catalytic activity">
    <reaction evidence="9">
        <text>(2R)-2-phosphoglycerate = phosphoenolpyruvate + H2O</text>
        <dbReference type="Rhea" id="RHEA:10164"/>
        <dbReference type="ChEBI" id="CHEBI:15377"/>
        <dbReference type="ChEBI" id="CHEBI:58289"/>
        <dbReference type="ChEBI" id="CHEBI:58702"/>
        <dbReference type="EC" id="4.2.1.11"/>
    </reaction>
</comment>
<dbReference type="GO" id="GO:0006096">
    <property type="term" value="P:glycolytic process"/>
    <property type="evidence" value="ECO:0007669"/>
    <property type="project" value="UniProtKB-UniRule"/>
</dbReference>
<evidence type="ECO:0000256" key="5">
    <source>
        <dbReference type="ARBA" id="ARBA00022723"/>
    </source>
</evidence>
<keyword evidence="15" id="KW-1185">Reference proteome</keyword>
<dbReference type="Pfam" id="PF04977">
    <property type="entry name" value="DivIC"/>
    <property type="match status" value="1"/>
</dbReference>
<dbReference type="GO" id="GO:0009986">
    <property type="term" value="C:cell surface"/>
    <property type="evidence" value="ECO:0007669"/>
    <property type="project" value="UniProtKB-SubCell"/>
</dbReference>
<dbReference type="InterPro" id="IPR000941">
    <property type="entry name" value="Enolase"/>
</dbReference>
<dbReference type="GO" id="GO:0005576">
    <property type="term" value="C:extracellular region"/>
    <property type="evidence" value="ECO:0007669"/>
    <property type="project" value="UniProtKB-SubCell"/>
</dbReference>
<name>A0A975Y0E7_9ACTN</name>
<dbReference type="SMART" id="SM01193">
    <property type="entry name" value="Enolase_N"/>
    <property type="match status" value="1"/>
</dbReference>
<dbReference type="InterPro" id="IPR020810">
    <property type="entry name" value="Enolase_C"/>
</dbReference>
<feature type="domain" description="Enolase N-terminal" evidence="13">
    <location>
        <begin position="4"/>
        <end position="133"/>
    </location>
</feature>
<keyword evidence="7 9" id="KW-0324">Glycolysis</keyword>
<feature type="binding site" evidence="9">
    <location>
        <position position="364"/>
    </location>
    <ligand>
        <name>(2R)-2-phosphoglycerate</name>
        <dbReference type="ChEBI" id="CHEBI:58289"/>
    </ligand>
</feature>
<dbReference type="FunFam" id="3.20.20.120:FF:000001">
    <property type="entry name" value="Enolase"/>
    <property type="match status" value="1"/>
</dbReference>
<keyword evidence="11" id="KW-1133">Transmembrane helix</keyword>
<keyword evidence="11" id="KW-0812">Transmembrane</keyword>
<dbReference type="FunFam" id="3.30.390.10:FF:000001">
    <property type="entry name" value="Enolase"/>
    <property type="match status" value="1"/>
</dbReference>
<comment type="cofactor">
    <cofactor evidence="9">
        <name>Mg(2+)</name>
        <dbReference type="ChEBI" id="CHEBI:18420"/>
    </cofactor>
    <text evidence="9">Binds a second Mg(2+) ion via substrate during catalysis.</text>
</comment>
<feature type="binding site" evidence="9">
    <location>
        <position position="385"/>
    </location>
    <ligand>
        <name>(2R)-2-phosphoglycerate</name>
        <dbReference type="ChEBI" id="CHEBI:58289"/>
    </ligand>
</feature>
<feature type="compositionally biased region" description="Low complexity" evidence="10">
    <location>
        <begin position="449"/>
        <end position="463"/>
    </location>
</feature>
<reference evidence="14" key="1">
    <citation type="submission" date="2021-06" db="EMBL/GenBank/DDBJ databases">
        <title>Complete genome sequence of Nocardioides sp. G188.</title>
        <authorList>
            <person name="Im W.-T."/>
        </authorList>
    </citation>
    <scope>NUCLEOTIDE SEQUENCE</scope>
    <source>
        <strain evidence="14">G188</strain>
    </source>
</reference>
<dbReference type="Pfam" id="PF00113">
    <property type="entry name" value="Enolase_C"/>
    <property type="match status" value="1"/>
</dbReference>
<dbReference type="SFLD" id="SFLDG00178">
    <property type="entry name" value="enolase"/>
    <property type="match status" value="1"/>
</dbReference>
<keyword evidence="4 9" id="KW-0964">Secreted</keyword>
<dbReference type="SFLD" id="SFLDS00001">
    <property type="entry name" value="Enolase"/>
    <property type="match status" value="1"/>
</dbReference>
<dbReference type="PROSITE" id="PS00164">
    <property type="entry name" value="ENOLASE"/>
    <property type="match status" value="1"/>
</dbReference>
<evidence type="ECO:0000256" key="8">
    <source>
        <dbReference type="ARBA" id="ARBA00023239"/>
    </source>
</evidence>
<feature type="binding site" evidence="9">
    <location>
        <position position="363"/>
    </location>
    <ligand>
        <name>(2R)-2-phosphoglycerate</name>
        <dbReference type="ChEBI" id="CHEBI:58289"/>
    </ligand>
</feature>
<dbReference type="Proteomes" id="UP000683575">
    <property type="component" value="Chromosome"/>
</dbReference>
<evidence type="ECO:0000259" key="12">
    <source>
        <dbReference type="SMART" id="SM01192"/>
    </source>
</evidence>
<dbReference type="NCBIfam" id="TIGR01060">
    <property type="entry name" value="eno"/>
    <property type="match status" value="1"/>
</dbReference>
<evidence type="ECO:0000256" key="1">
    <source>
        <dbReference type="ARBA" id="ARBA00012058"/>
    </source>
</evidence>